<organism evidence="2">
    <name type="scientific">marine sediment metagenome</name>
    <dbReference type="NCBI Taxonomy" id="412755"/>
    <lineage>
        <taxon>unclassified sequences</taxon>
        <taxon>metagenomes</taxon>
        <taxon>ecological metagenomes</taxon>
    </lineage>
</organism>
<feature type="non-terminal residue" evidence="2">
    <location>
        <position position="150"/>
    </location>
</feature>
<dbReference type="SUPFAM" id="SSF53092">
    <property type="entry name" value="Creatinase/prolidase N-terminal domain"/>
    <property type="match status" value="1"/>
</dbReference>
<dbReference type="EMBL" id="BART01037584">
    <property type="protein sequence ID" value="GAH09012.1"/>
    <property type="molecule type" value="Genomic_DNA"/>
</dbReference>
<dbReference type="InterPro" id="IPR000587">
    <property type="entry name" value="Creatinase_N"/>
</dbReference>
<comment type="caution">
    <text evidence="2">The sequence shown here is derived from an EMBL/GenBank/DDBJ whole genome shotgun (WGS) entry which is preliminary data.</text>
</comment>
<feature type="non-terminal residue" evidence="2">
    <location>
        <position position="1"/>
    </location>
</feature>
<dbReference type="PANTHER" id="PTHR46112">
    <property type="entry name" value="AMINOPEPTIDASE"/>
    <property type="match status" value="1"/>
</dbReference>
<dbReference type="InterPro" id="IPR029149">
    <property type="entry name" value="Creatin/AminoP/Spt16_N"/>
</dbReference>
<evidence type="ECO:0000259" key="1">
    <source>
        <dbReference type="Pfam" id="PF01321"/>
    </source>
</evidence>
<dbReference type="InterPro" id="IPR050659">
    <property type="entry name" value="Peptidase_M24B"/>
</dbReference>
<proteinExistence type="predicted"/>
<protein>
    <recommendedName>
        <fullName evidence="1">Creatinase N-terminal domain-containing protein</fullName>
    </recommendedName>
</protein>
<dbReference type="Pfam" id="PF01321">
    <property type="entry name" value="Creatinase_N"/>
    <property type="match status" value="1"/>
</dbReference>
<dbReference type="Gene3D" id="3.40.350.10">
    <property type="entry name" value="Creatinase/prolidase N-terminal domain"/>
    <property type="match status" value="1"/>
</dbReference>
<dbReference type="PANTHER" id="PTHR46112:SF2">
    <property type="entry name" value="XAA-PRO AMINOPEPTIDASE P-RELATED"/>
    <property type="match status" value="1"/>
</dbReference>
<feature type="domain" description="Creatinase N-terminal" evidence="1">
    <location>
        <begin position="6"/>
        <end position="131"/>
    </location>
</feature>
<name>X1CMN2_9ZZZZ</name>
<accession>X1CMN2</accession>
<gene>
    <name evidence="2" type="ORF">S01H4_62808</name>
</gene>
<reference evidence="2" key="1">
    <citation type="journal article" date="2014" name="Front. Microbiol.">
        <title>High frequency of phylogenetically diverse reductive dehalogenase-homologous genes in deep subseafloor sedimentary metagenomes.</title>
        <authorList>
            <person name="Kawai M."/>
            <person name="Futagami T."/>
            <person name="Toyoda A."/>
            <person name="Takaki Y."/>
            <person name="Nishi S."/>
            <person name="Hori S."/>
            <person name="Arai W."/>
            <person name="Tsubouchi T."/>
            <person name="Morono Y."/>
            <person name="Uchiyama I."/>
            <person name="Ito T."/>
            <person name="Fujiyama A."/>
            <person name="Inagaki F."/>
            <person name="Takami H."/>
        </authorList>
    </citation>
    <scope>NUCLEOTIDE SEQUENCE</scope>
    <source>
        <strain evidence="2">Expedition CK06-06</strain>
    </source>
</reference>
<sequence>SRRANRLARLRKAMDKEGLEGLLVVQKMACYYLSGTAQDGLLFVPLEGKPLLMVRREVERARVESALTEVVATQSIRNLPSLIHTYYGRFPKTIGLELDVLPAKDYFRYQDLFPGVKFLDGSLVIRDTRKIKSPFEIDLMKVAGEIGEKV</sequence>
<evidence type="ECO:0000313" key="2">
    <source>
        <dbReference type="EMBL" id="GAH09012.1"/>
    </source>
</evidence>
<dbReference type="AlphaFoldDB" id="X1CMN2"/>